<dbReference type="InterPro" id="IPR011006">
    <property type="entry name" value="CheY-like_superfamily"/>
</dbReference>
<evidence type="ECO:0000256" key="5">
    <source>
        <dbReference type="ARBA" id="ARBA00048267"/>
    </source>
</evidence>
<evidence type="ECO:0000256" key="2">
    <source>
        <dbReference type="ARBA" id="ARBA00022500"/>
    </source>
</evidence>
<dbReference type="PANTHER" id="PTHR42872">
    <property type="entry name" value="PROTEIN-GLUTAMATE METHYLESTERASE/PROTEIN-GLUTAMINE GLUTAMINASE"/>
    <property type="match status" value="1"/>
</dbReference>
<comment type="function">
    <text evidence="4">May play the central regulatory role in sporulation. It may be an element of the effector pathway responsible for the activation of sporulation genes in response to nutritional stress. Spo0A may act in concert with spo0H (a sigma factor) to control the expression of some genes that are critical to the sporulation process.</text>
</comment>
<keyword evidence="6 8" id="KW-0597">Phosphoprotein</keyword>
<dbReference type="Proteomes" id="UP000239706">
    <property type="component" value="Unassembled WGS sequence"/>
</dbReference>
<dbReference type="CDD" id="cd16432">
    <property type="entry name" value="CheB_Rec"/>
    <property type="match status" value="1"/>
</dbReference>
<feature type="domain" description="Response regulatory" evidence="9">
    <location>
        <begin position="5"/>
        <end position="123"/>
    </location>
</feature>
<keyword evidence="2 6" id="KW-0145">Chemotaxis</keyword>
<dbReference type="Gene3D" id="3.40.50.2300">
    <property type="match status" value="1"/>
</dbReference>
<dbReference type="RefSeq" id="WP_106063012.1">
    <property type="nucleotide sequence ID" value="NZ_PVXO01000027.1"/>
</dbReference>
<dbReference type="Pfam" id="PF01339">
    <property type="entry name" value="CheB_methylest"/>
    <property type="match status" value="1"/>
</dbReference>
<keyword evidence="3 6" id="KW-0378">Hydrolase</keyword>
<dbReference type="AlphaFoldDB" id="A0A2T0B687"/>
<proteinExistence type="inferred from homology"/>
<dbReference type="Pfam" id="PF00072">
    <property type="entry name" value="Response_reg"/>
    <property type="match status" value="1"/>
</dbReference>
<dbReference type="PIRSF" id="PIRSF000876">
    <property type="entry name" value="RR_chemtxs_CheB"/>
    <property type="match status" value="1"/>
</dbReference>
<evidence type="ECO:0000313" key="12">
    <source>
        <dbReference type="Proteomes" id="UP000239706"/>
    </source>
</evidence>
<protein>
    <recommendedName>
        <fullName evidence="6">Protein-glutamate methylesterase/protein-glutamine glutaminase</fullName>
        <ecNumber evidence="6">3.1.1.61</ecNumber>
        <ecNumber evidence="6">3.5.1.44</ecNumber>
    </recommendedName>
</protein>
<dbReference type="GO" id="GO:0000156">
    <property type="term" value="F:phosphorelay response regulator activity"/>
    <property type="evidence" value="ECO:0007669"/>
    <property type="project" value="InterPro"/>
</dbReference>
<dbReference type="PROSITE" id="PS50110">
    <property type="entry name" value="RESPONSE_REGULATORY"/>
    <property type="match status" value="1"/>
</dbReference>
<dbReference type="InterPro" id="IPR035909">
    <property type="entry name" value="CheB_C"/>
</dbReference>
<keyword evidence="1 6" id="KW-0963">Cytoplasm</keyword>
<evidence type="ECO:0000256" key="4">
    <source>
        <dbReference type="ARBA" id="ARBA00024867"/>
    </source>
</evidence>
<comment type="catalytic activity">
    <reaction evidence="5 6">
        <text>[protein]-L-glutamate 5-O-methyl ester + H2O = L-glutamyl-[protein] + methanol + H(+)</text>
        <dbReference type="Rhea" id="RHEA:23236"/>
        <dbReference type="Rhea" id="RHEA-COMP:10208"/>
        <dbReference type="Rhea" id="RHEA-COMP:10311"/>
        <dbReference type="ChEBI" id="CHEBI:15377"/>
        <dbReference type="ChEBI" id="CHEBI:15378"/>
        <dbReference type="ChEBI" id="CHEBI:17790"/>
        <dbReference type="ChEBI" id="CHEBI:29973"/>
        <dbReference type="ChEBI" id="CHEBI:82795"/>
        <dbReference type="EC" id="3.1.1.61"/>
    </reaction>
</comment>
<feature type="active site" evidence="6 7">
    <location>
        <position position="188"/>
    </location>
</feature>
<evidence type="ECO:0000259" key="10">
    <source>
        <dbReference type="PROSITE" id="PS50122"/>
    </source>
</evidence>
<sequence>MKKAKVLVVDDSALMRKIISDMINSQSNMEVVTTARNGEDLFSKLEEFSPDVVTLDVEMPVMDGISALKKMRRIGINIPVIVLSSFSKKSSELTMECLENGAFDFIPKPSGAISLDLDKVKNDLITKINLAYEKCQEGCTKGEIKRHAKEAAMTIKEIAKKENKDINVNNIVRRKSFNKIEAVVIGASTGGPKALYSIITKLPEDLNVPVFVVQHMPATFTKAFADRLNSNSKLKVVESKEGDIIEKNVVYVAPGGFHMEVGMDKKIHLNSEPPIWGVRPAVDKLFLSAAKLYKEKLLSIVLTGMGKDGAEGTIKVKENGGITISEDESTCTIYGMPRVAFETGMVDMVLPLNNIADEIVRITKENWR</sequence>
<dbReference type="OrthoDB" id="9793421at2"/>
<feature type="active site" evidence="6 7">
    <location>
        <position position="215"/>
    </location>
</feature>
<comment type="function">
    <text evidence="6">Involved in chemotaxis. Part of a chemotaxis signal transduction system that modulates chemotaxis in response to various stimuli. Catalyzes the demethylation of specific methylglutamate residues introduced into the chemoreceptors (methyl-accepting chemotaxis proteins or MCP) by CheR. Also mediates the irreversible deamidation of specific glutamine residues to glutamic acid.</text>
</comment>
<feature type="modified residue" description="4-aspartylphosphate" evidence="6 8">
    <location>
        <position position="56"/>
    </location>
</feature>
<dbReference type="InterPro" id="IPR008248">
    <property type="entry name" value="CheB-like"/>
</dbReference>
<feature type="active site" evidence="6 7">
    <location>
        <position position="308"/>
    </location>
</feature>
<dbReference type="GO" id="GO:0005737">
    <property type="term" value="C:cytoplasm"/>
    <property type="evidence" value="ECO:0007669"/>
    <property type="project" value="UniProtKB-SubCell"/>
</dbReference>
<evidence type="ECO:0000256" key="8">
    <source>
        <dbReference type="PROSITE-ProRule" id="PRU00169"/>
    </source>
</evidence>
<comment type="caution">
    <text evidence="11">The sequence shown here is derived from an EMBL/GenBank/DDBJ whole genome shotgun (WGS) entry which is preliminary data.</text>
</comment>
<dbReference type="HAMAP" id="MF_00099">
    <property type="entry name" value="CheB_chemtxs"/>
    <property type="match status" value="1"/>
</dbReference>
<evidence type="ECO:0000256" key="1">
    <source>
        <dbReference type="ARBA" id="ARBA00022490"/>
    </source>
</evidence>
<dbReference type="PROSITE" id="PS50122">
    <property type="entry name" value="CHEB"/>
    <property type="match status" value="1"/>
</dbReference>
<dbReference type="PANTHER" id="PTHR42872:SF6">
    <property type="entry name" value="PROTEIN-GLUTAMATE METHYLESTERASE_PROTEIN-GLUTAMINE GLUTAMINASE"/>
    <property type="match status" value="1"/>
</dbReference>
<gene>
    <name evidence="6 11" type="primary">cheB</name>
    <name evidence="11" type="ORF">CLLI_08620</name>
</gene>
<evidence type="ECO:0000313" key="11">
    <source>
        <dbReference type="EMBL" id="PRR79382.1"/>
    </source>
</evidence>
<name>A0A2T0B687_9CLOT</name>
<accession>A0A2T0B687</accession>
<comment type="domain">
    <text evidence="6">Contains a C-terminal catalytic domain, and an N-terminal region which modulates catalytic activity.</text>
</comment>
<evidence type="ECO:0000256" key="7">
    <source>
        <dbReference type="PROSITE-ProRule" id="PRU00050"/>
    </source>
</evidence>
<evidence type="ECO:0000256" key="6">
    <source>
        <dbReference type="HAMAP-Rule" id="MF_00099"/>
    </source>
</evidence>
<dbReference type="InterPro" id="IPR001789">
    <property type="entry name" value="Sig_transdc_resp-reg_receiver"/>
</dbReference>
<dbReference type="NCBIfam" id="NF001965">
    <property type="entry name" value="PRK00742.1"/>
    <property type="match status" value="1"/>
</dbReference>
<dbReference type="GO" id="GO:0050568">
    <property type="term" value="F:protein-glutamine glutaminase activity"/>
    <property type="evidence" value="ECO:0007669"/>
    <property type="project" value="UniProtKB-UniRule"/>
</dbReference>
<dbReference type="Gene3D" id="3.40.50.180">
    <property type="entry name" value="Methylesterase CheB, C-terminal domain"/>
    <property type="match status" value="1"/>
</dbReference>
<dbReference type="InterPro" id="IPR000673">
    <property type="entry name" value="Sig_transdc_resp-reg_Me-estase"/>
</dbReference>
<keyword evidence="12" id="KW-1185">Reference proteome</keyword>
<comment type="PTM">
    <text evidence="6">Phosphorylated by CheA. Phosphorylation of the N-terminal regulatory domain activates the methylesterase activity.</text>
</comment>
<dbReference type="SMART" id="SM00448">
    <property type="entry name" value="REC"/>
    <property type="match status" value="1"/>
</dbReference>
<dbReference type="EMBL" id="PVXO01000027">
    <property type="protein sequence ID" value="PRR79382.1"/>
    <property type="molecule type" value="Genomic_DNA"/>
</dbReference>
<comment type="subcellular location">
    <subcellularLocation>
        <location evidence="6">Cytoplasm</location>
    </subcellularLocation>
</comment>
<feature type="domain" description="CheB-type methylesterase" evidence="10">
    <location>
        <begin position="176"/>
        <end position="366"/>
    </location>
</feature>
<reference evidence="11 12" key="1">
    <citation type="submission" date="2018-03" db="EMBL/GenBank/DDBJ databases">
        <title>Genome sequence of Clostridium liquoris DSM 100320.</title>
        <authorList>
            <person name="Poehlein A."/>
            <person name="Daniel R."/>
        </authorList>
    </citation>
    <scope>NUCLEOTIDE SEQUENCE [LARGE SCALE GENOMIC DNA]</scope>
    <source>
        <strain evidence="11 12">DSM 100320</strain>
    </source>
</reference>
<evidence type="ECO:0000256" key="3">
    <source>
        <dbReference type="ARBA" id="ARBA00022801"/>
    </source>
</evidence>
<dbReference type="EC" id="3.1.1.61" evidence="6"/>
<organism evidence="11 12">
    <name type="scientific">Clostridium liquoris</name>
    <dbReference type="NCBI Taxonomy" id="1289519"/>
    <lineage>
        <taxon>Bacteria</taxon>
        <taxon>Bacillati</taxon>
        <taxon>Bacillota</taxon>
        <taxon>Clostridia</taxon>
        <taxon>Eubacteriales</taxon>
        <taxon>Clostridiaceae</taxon>
        <taxon>Clostridium</taxon>
    </lineage>
</organism>
<dbReference type="GO" id="GO:0006935">
    <property type="term" value="P:chemotaxis"/>
    <property type="evidence" value="ECO:0007669"/>
    <property type="project" value="UniProtKB-UniRule"/>
</dbReference>
<dbReference type="SUPFAM" id="SSF52172">
    <property type="entry name" value="CheY-like"/>
    <property type="match status" value="1"/>
</dbReference>
<comment type="similarity">
    <text evidence="6">Belongs to the CheB family.</text>
</comment>
<comment type="catalytic activity">
    <reaction evidence="6">
        <text>L-glutaminyl-[protein] + H2O = L-glutamyl-[protein] + NH4(+)</text>
        <dbReference type="Rhea" id="RHEA:16441"/>
        <dbReference type="Rhea" id="RHEA-COMP:10207"/>
        <dbReference type="Rhea" id="RHEA-COMP:10208"/>
        <dbReference type="ChEBI" id="CHEBI:15377"/>
        <dbReference type="ChEBI" id="CHEBI:28938"/>
        <dbReference type="ChEBI" id="CHEBI:29973"/>
        <dbReference type="ChEBI" id="CHEBI:30011"/>
        <dbReference type="EC" id="3.5.1.44"/>
    </reaction>
</comment>
<dbReference type="GO" id="GO:0008984">
    <property type="term" value="F:protein-glutamate methylesterase activity"/>
    <property type="evidence" value="ECO:0007669"/>
    <property type="project" value="UniProtKB-UniRule"/>
</dbReference>
<dbReference type="EC" id="3.5.1.44" evidence="6"/>
<dbReference type="CDD" id="cd17541">
    <property type="entry name" value="REC_CheB-like"/>
    <property type="match status" value="1"/>
</dbReference>
<dbReference type="SUPFAM" id="SSF52738">
    <property type="entry name" value="Methylesterase CheB, C-terminal domain"/>
    <property type="match status" value="1"/>
</dbReference>
<evidence type="ECO:0000259" key="9">
    <source>
        <dbReference type="PROSITE" id="PS50110"/>
    </source>
</evidence>